<gene>
    <name evidence="7" type="ORF">MOC_6228</name>
</gene>
<dbReference type="Proteomes" id="UP000029492">
    <property type="component" value="Chromosome"/>
</dbReference>
<comment type="catalytic activity">
    <reaction evidence="1">
        <text>ATP + protein L-histidine = ADP + protein N-phospho-L-histidine.</text>
        <dbReference type="EC" id="2.7.13.3"/>
    </reaction>
</comment>
<dbReference type="PANTHER" id="PTHR43304:SF1">
    <property type="entry name" value="PAC DOMAIN-CONTAINING PROTEIN"/>
    <property type="match status" value="1"/>
</dbReference>
<dbReference type="InterPro" id="IPR035965">
    <property type="entry name" value="PAS-like_dom_sf"/>
</dbReference>
<evidence type="ECO:0000256" key="5">
    <source>
        <dbReference type="ARBA" id="ARBA00022777"/>
    </source>
</evidence>
<dbReference type="PANTHER" id="PTHR43304">
    <property type="entry name" value="PHYTOCHROME-LIKE PROTEIN CPH1"/>
    <property type="match status" value="1"/>
</dbReference>
<dbReference type="KEGG" id="mor:MOC_6228"/>
<evidence type="ECO:0000256" key="1">
    <source>
        <dbReference type="ARBA" id="ARBA00000085"/>
    </source>
</evidence>
<organism evidence="7 8">
    <name type="scientific">Methylobacterium oryzae CBMB20</name>
    <dbReference type="NCBI Taxonomy" id="693986"/>
    <lineage>
        <taxon>Bacteria</taxon>
        <taxon>Pseudomonadati</taxon>
        <taxon>Pseudomonadota</taxon>
        <taxon>Alphaproteobacteria</taxon>
        <taxon>Hyphomicrobiales</taxon>
        <taxon>Methylobacteriaceae</taxon>
        <taxon>Methylobacterium</taxon>
    </lineage>
</organism>
<dbReference type="InterPro" id="IPR013655">
    <property type="entry name" value="PAS_fold_3"/>
</dbReference>
<dbReference type="NCBIfam" id="TIGR00229">
    <property type="entry name" value="sensory_box"/>
    <property type="match status" value="1"/>
</dbReference>
<evidence type="ECO:0000313" key="8">
    <source>
        <dbReference type="Proteomes" id="UP000029492"/>
    </source>
</evidence>
<dbReference type="AlphaFoldDB" id="A0A089P7K6"/>
<dbReference type="SUPFAM" id="SSF55785">
    <property type="entry name" value="PYP-like sensor domain (PAS domain)"/>
    <property type="match status" value="1"/>
</dbReference>
<evidence type="ECO:0000256" key="4">
    <source>
        <dbReference type="ARBA" id="ARBA00022679"/>
    </source>
</evidence>
<dbReference type="InterPro" id="IPR000014">
    <property type="entry name" value="PAS"/>
</dbReference>
<evidence type="ECO:0000313" key="7">
    <source>
        <dbReference type="EMBL" id="AIQ93983.1"/>
    </source>
</evidence>
<dbReference type="eggNOG" id="COG2202">
    <property type="taxonomic scope" value="Bacteria"/>
</dbReference>
<protein>
    <recommendedName>
        <fullName evidence="2">histidine kinase</fullName>
        <ecNumber evidence="2">2.7.13.3</ecNumber>
    </recommendedName>
</protein>
<feature type="domain" description="PAC" evidence="6">
    <location>
        <begin position="121"/>
        <end position="173"/>
    </location>
</feature>
<dbReference type="InterPro" id="IPR052162">
    <property type="entry name" value="Sensor_kinase/Photoreceptor"/>
</dbReference>
<dbReference type="GO" id="GO:0004673">
    <property type="term" value="F:protein histidine kinase activity"/>
    <property type="evidence" value="ECO:0007669"/>
    <property type="project" value="UniProtKB-EC"/>
</dbReference>
<keyword evidence="8" id="KW-1185">Reference proteome</keyword>
<accession>A0A089P7K6</accession>
<evidence type="ECO:0000256" key="2">
    <source>
        <dbReference type="ARBA" id="ARBA00012438"/>
    </source>
</evidence>
<keyword evidence="5" id="KW-0418">Kinase</keyword>
<dbReference type="Pfam" id="PF08447">
    <property type="entry name" value="PAS_3"/>
    <property type="match status" value="1"/>
</dbReference>
<dbReference type="EMBL" id="CP003811">
    <property type="protein sequence ID" value="AIQ93983.1"/>
    <property type="molecule type" value="Genomic_DNA"/>
</dbReference>
<dbReference type="EC" id="2.7.13.3" evidence="2"/>
<reference evidence="7 8" key="1">
    <citation type="journal article" date="2014" name="PLoS ONE">
        <title>Genome Information of Methylobacterium oryzae, a Plant-Probiotic Methylotroph in the Phyllosphere.</title>
        <authorList>
            <person name="Kwak M.J."/>
            <person name="Jeong H."/>
            <person name="Madhaiyan M."/>
            <person name="Lee Y."/>
            <person name="Sa T.M."/>
            <person name="Oh T.K."/>
            <person name="Kim J.F."/>
        </authorList>
    </citation>
    <scope>NUCLEOTIDE SEQUENCE [LARGE SCALE GENOMIC DNA]</scope>
    <source>
        <strain evidence="7 8">CBMB20</strain>
    </source>
</reference>
<evidence type="ECO:0000259" key="6">
    <source>
        <dbReference type="PROSITE" id="PS50113"/>
    </source>
</evidence>
<dbReference type="InterPro" id="IPR000700">
    <property type="entry name" value="PAS-assoc_C"/>
</dbReference>
<dbReference type="PROSITE" id="PS50113">
    <property type="entry name" value="PAC"/>
    <property type="match status" value="1"/>
</dbReference>
<dbReference type="HOGENOM" id="CLU_107994_0_0_5"/>
<dbReference type="Gene3D" id="2.10.70.100">
    <property type="match status" value="1"/>
</dbReference>
<dbReference type="STRING" id="693986.MOC_6228"/>
<dbReference type="Gene3D" id="3.30.450.20">
    <property type="entry name" value="PAS domain"/>
    <property type="match status" value="1"/>
</dbReference>
<evidence type="ECO:0000256" key="3">
    <source>
        <dbReference type="ARBA" id="ARBA00022553"/>
    </source>
</evidence>
<proteinExistence type="predicted"/>
<keyword evidence="3" id="KW-0597">Phosphoprotein</keyword>
<keyword evidence="4" id="KW-0808">Transferase</keyword>
<sequence>MILFSISLEAGVSAFIHSQLKVGPAAIVSVSVPKLKLVDIQTRPTALQQALDAVEVAGTWDWDIVSDSVRADTFVALMFNVDPDAAATGVPLSAFVDGMHPDDQEHVHALIRRSIDEDTPFVAEYRVLSADGVTRWVLDRGYTVRDASGRPIRGRGIIIDLTRSRTGTRAATGGELHPLCMPPLERAAELLLAAQQSLVQLQDPNLKARADALLLEVGRKLAQQEVQARRRHMN</sequence>
<name>A0A089P7K6_9HYPH</name>